<gene>
    <name evidence="2" type="ORF">CONLIGDRAFT_637325</name>
</gene>
<evidence type="ECO:0000256" key="1">
    <source>
        <dbReference type="SAM" id="Phobius"/>
    </source>
</evidence>
<dbReference type="EMBL" id="KV875105">
    <property type="protein sequence ID" value="OIW24086.1"/>
    <property type="molecule type" value="Genomic_DNA"/>
</dbReference>
<evidence type="ECO:0000313" key="3">
    <source>
        <dbReference type="Proteomes" id="UP000182658"/>
    </source>
</evidence>
<dbReference type="Proteomes" id="UP000182658">
    <property type="component" value="Unassembled WGS sequence"/>
</dbReference>
<keyword evidence="3" id="KW-1185">Reference proteome</keyword>
<evidence type="ECO:0000313" key="2">
    <source>
        <dbReference type="EMBL" id="OIW24086.1"/>
    </source>
</evidence>
<protein>
    <submittedName>
        <fullName evidence="2">Uncharacterized protein</fullName>
    </submittedName>
</protein>
<reference evidence="2 3" key="1">
    <citation type="submission" date="2016-10" db="EMBL/GenBank/DDBJ databases">
        <title>Draft genome sequence of Coniochaeta ligniaria NRRL30616, a lignocellulolytic fungus for bioabatement of inhibitors in plant biomass hydrolysates.</title>
        <authorList>
            <consortium name="DOE Joint Genome Institute"/>
            <person name="Jimenez D.J."/>
            <person name="Hector R.E."/>
            <person name="Riley R."/>
            <person name="Sun H."/>
            <person name="Grigoriev I.V."/>
            <person name="Van Elsas J.D."/>
            <person name="Nichols N.N."/>
        </authorList>
    </citation>
    <scope>NUCLEOTIDE SEQUENCE [LARGE SCALE GENOMIC DNA]</scope>
    <source>
        <strain evidence="2 3">NRRL 30616</strain>
    </source>
</reference>
<keyword evidence="1" id="KW-0472">Membrane</keyword>
<dbReference type="AlphaFoldDB" id="A0A1J7I9E3"/>
<sequence length="107" mass="12198">MERTLRLYGSFLPASLMGRISFRRVYGKQNTGKSRLRSPGMQTAYDKNELGYLELNVDGFDGEASAMTASLVLITASHCQAGRHLRLLLLILLGQVWLEMYHYVMWL</sequence>
<name>A0A1J7I9E3_9PEZI</name>
<keyword evidence="1" id="KW-0812">Transmembrane</keyword>
<feature type="transmembrane region" description="Helical" evidence="1">
    <location>
        <begin position="87"/>
        <end position="104"/>
    </location>
</feature>
<proteinExistence type="predicted"/>
<keyword evidence="1" id="KW-1133">Transmembrane helix</keyword>
<dbReference type="InParanoid" id="A0A1J7I9E3"/>
<accession>A0A1J7I9E3</accession>
<organism evidence="2 3">
    <name type="scientific">Coniochaeta ligniaria NRRL 30616</name>
    <dbReference type="NCBI Taxonomy" id="1408157"/>
    <lineage>
        <taxon>Eukaryota</taxon>
        <taxon>Fungi</taxon>
        <taxon>Dikarya</taxon>
        <taxon>Ascomycota</taxon>
        <taxon>Pezizomycotina</taxon>
        <taxon>Sordariomycetes</taxon>
        <taxon>Sordariomycetidae</taxon>
        <taxon>Coniochaetales</taxon>
        <taxon>Coniochaetaceae</taxon>
        <taxon>Coniochaeta</taxon>
    </lineage>
</organism>